<feature type="compositionally biased region" description="Basic and acidic residues" evidence="1">
    <location>
        <begin position="634"/>
        <end position="649"/>
    </location>
</feature>
<feature type="region of interest" description="Disordered" evidence="1">
    <location>
        <begin position="426"/>
        <end position="561"/>
    </location>
</feature>
<evidence type="ECO:0000259" key="2">
    <source>
        <dbReference type="Pfam" id="PF09331"/>
    </source>
</evidence>
<feature type="compositionally biased region" description="Acidic residues" evidence="1">
    <location>
        <begin position="517"/>
        <end position="526"/>
    </location>
</feature>
<dbReference type="Proteomes" id="UP000886595">
    <property type="component" value="Unassembled WGS sequence"/>
</dbReference>
<evidence type="ECO:0000256" key="1">
    <source>
        <dbReference type="SAM" id="MobiDB-lite"/>
    </source>
</evidence>
<proteinExistence type="predicted"/>
<dbReference type="Pfam" id="PF09331">
    <property type="entry name" value="DUF1985"/>
    <property type="match status" value="1"/>
</dbReference>
<feature type="compositionally biased region" description="Acidic residues" evidence="1">
    <location>
        <begin position="462"/>
        <end position="478"/>
    </location>
</feature>
<gene>
    <name evidence="3" type="ORF">Bca52824_001443</name>
</gene>
<organism evidence="3 4">
    <name type="scientific">Brassica carinata</name>
    <name type="common">Ethiopian mustard</name>
    <name type="synonym">Abyssinian cabbage</name>
    <dbReference type="NCBI Taxonomy" id="52824"/>
    <lineage>
        <taxon>Eukaryota</taxon>
        <taxon>Viridiplantae</taxon>
        <taxon>Streptophyta</taxon>
        <taxon>Embryophyta</taxon>
        <taxon>Tracheophyta</taxon>
        <taxon>Spermatophyta</taxon>
        <taxon>Magnoliopsida</taxon>
        <taxon>eudicotyledons</taxon>
        <taxon>Gunneridae</taxon>
        <taxon>Pentapetalae</taxon>
        <taxon>rosids</taxon>
        <taxon>malvids</taxon>
        <taxon>Brassicales</taxon>
        <taxon>Brassicaceae</taxon>
        <taxon>Brassiceae</taxon>
        <taxon>Brassica</taxon>
    </lineage>
</organism>
<sequence length="800" mass="88980">MTLFSCPYTILERHDDGPDESLLPRLFATDRYPSRRLNVYSTLEYLVVVRDVLRCRPEMARLLSSCFGKLFGLPVRRCSYSSNMIHAMLARQMVTKKRYEAWPVFGGSLLRFSMVEFGWGYAADFQPTYKEEDYTYWDKLFDGRRDITIADVVKMVTEDRSITRSRRFKMCFIIKVDGVLIASTQPARPTVKHVKLPESLKKFLEFQWGRESFYWTVSTMIPAKRIMGNCLPLALHLVMYEAISQLLARLGGNDVLKLVDCERLPQHTGLNLVDVLEAEHNAELIVQPMMEVPLDKPAGWGKWDDEIDDMRVSYMVGLIESGHKYKKYFWGGDDAQEILYNHEARKAAKKRKRQGACSKPKAGRAPVMKQKRVNTYFRRPALVDDDTNGELAARVDALEKIVAWMKRKLSRRKRIEITLRKEVFCSGKPPKKKKKKSASAPEVQPLSDEDDQDHGHGPLDNSYEDGGEDDSDPEEDAEEARQSSPHESEDESAEEDEGNNGDEGKESPSGNLKEVSDTEEHDDEVDGGPTKENESEEMDVEAEDSLSEEPPPVLVSLKEGDGVPMQWVDQRVTGDRGAVLYRGTTSKTYYGSSVNAGASGENKHDTHVAEAGDETKSKDFAGLDKLVGAIVKEHGGTSGEGEKIDETRCISKGMDGNNGPEDDTGKGPPQNKEGGIEERVGYELGDGGQRLDKVVGESLKGEDKKDGDSHTSVEVDGAGALEGDEVEEGDDVEGAAASIAKAIVTDLSDSSTCPRSEKHKALKAEANLASLLLAKEPFSLHKIVPEGEDVDYGSFEKVMV</sequence>
<evidence type="ECO:0000313" key="3">
    <source>
        <dbReference type="EMBL" id="KAG2330263.1"/>
    </source>
</evidence>
<dbReference type="AlphaFoldDB" id="A0A8X8BDD1"/>
<protein>
    <recommendedName>
        <fullName evidence="2">DUF1985 domain-containing protein</fullName>
    </recommendedName>
</protein>
<feature type="region of interest" description="Disordered" evidence="1">
    <location>
        <begin position="349"/>
        <end position="368"/>
    </location>
</feature>
<accession>A0A8X8BDD1</accession>
<comment type="caution">
    <text evidence="3">The sequence shown here is derived from an EMBL/GenBank/DDBJ whole genome shotgun (WGS) entry which is preliminary data.</text>
</comment>
<feature type="compositionally biased region" description="Acidic residues" evidence="1">
    <location>
        <begin position="534"/>
        <end position="547"/>
    </location>
</feature>
<name>A0A8X8BDD1_BRACI</name>
<dbReference type="EMBL" id="JAAMPC010000001">
    <property type="protein sequence ID" value="KAG2330263.1"/>
    <property type="molecule type" value="Genomic_DNA"/>
</dbReference>
<evidence type="ECO:0000313" key="4">
    <source>
        <dbReference type="Proteomes" id="UP000886595"/>
    </source>
</evidence>
<feature type="region of interest" description="Disordered" evidence="1">
    <location>
        <begin position="634"/>
        <end position="730"/>
    </location>
</feature>
<dbReference type="PANTHER" id="PTHR48449:SF1">
    <property type="entry name" value="DUF1985 DOMAIN-CONTAINING PROTEIN"/>
    <property type="match status" value="1"/>
</dbReference>
<dbReference type="InterPro" id="IPR015410">
    <property type="entry name" value="DUF1985"/>
</dbReference>
<keyword evidence="4" id="KW-1185">Reference proteome</keyword>
<dbReference type="PANTHER" id="PTHR48449">
    <property type="entry name" value="DUF1985 DOMAIN-CONTAINING PROTEIN"/>
    <property type="match status" value="1"/>
</dbReference>
<feature type="domain" description="DUF1985" evidence="2">
    <location>
        <begin position="89"/>
        <end position="218"/>
    </location>
</feature>
<feature type="compositionally biased region" description="Acidic residues" evidence="1">
    <location>
        <begin position="488"/>
        <end position="500"/>
    </location>
</feature>
<reference evidence="3 4" key="1">
    <citation type="submission" date="2020-02" db="EMBL/GenBank/DDBJ databases">
        <authorList>
            <person name="Ma Q."/>
            <person name="Huang Y."/>
            <person name="Song X."/>
            <person name="Pei D."/>
        </authorList>
    </citation>
    <scope>NUCLEOTIDE SEQUENCE [LARGE SCALE GENOMIC DNA]</scope>
    <source>
        <strain evidence="3">Sxm20200214</strain>
        <tissue evidence="3">Leaf</tissue>
    </source>
</reference>
<feature type="compositionally biased region" description="Basic and acidic residues" evidence="1">
    <location>
        <begin position="689"/>
        <end position="713"/>
    </location>
</feature>